<dbReference type="EMBL" id="PVWQ01000003">
    <property type="protein sequence ID" value="RDW87183.1"/>
    <property type="molecule type" value="Genomic_DNA"/>
</dbReference>
<gene>
    <name evidence="2" type="ORF">DSM5745_03825</name>
</gene>
<dbReference type="PANTHER" id="PTHR23092">
    <property type="entry name" value="POLY(A) RNA POLYMERASE"/>
    <property type="match status" value="1"/>
</dbReference>
<dbReference type="GO" id="GO:0043634">
    <property type="term" value="P:polyadenylation-dependent ncRNA catabolic process"/>
    <property type="evidence" value="ECO:0007669"/>
    <property type="project" value="TreeGrafter"/>
</dbReference>
<dbReference type="Gene3D" id="1.10.1410.10">
    <property type="match status" value="1"/>
</dbReference>
<dbReference type="GO" id="GO:0003729">
    <property type="term" value="F:mRNA binding"/>
    <property type="evidence" value="ECO:0007669"/>
    <property type="project" value="TreeGrafter"/>
</dbReference>
<dbReference type="AlphaFoldDB" id="A0A3D8SLJ8"/>
<comment type="caution">
    <text evidence="2">The sequence shown here is derived from an EMBL/GenBank/DDBJ whole genome shotgun (WGS) entry which is preliminary data.</text>
</comment>
<dbReference type="STRING" id="1810919.A0A3D8SLJ8"/>
<dbReference type="GO" id="GO:0005730">
    <property type="term" value="C:nucleolus"/>
    <property type="evidence" value="ECO:0007669"/>
    <property type="project" value="TreeGrafter"/>
</dbReference>
<dbReference type="GeneID" id="38114195"/>
<evidence type="ECO:0000256" key="1">
    <source>
        <dbReference type="SAM" id="MobiDB-lite"/>
    </source>
</evidence>
<keyword evidence="3" id="KW-1185">Reference proteome</keyword>
<dbReference type="GO" id="GO:1990817">
    <property type="term" value="F:poly(A) RNA polymerase activity"/>
    <property type="evidence" value="ECO:0007669"/>
    <property type="project" value="InterPro"/>
</dbReference>
<dbReference type="GO" id="GO:0031123">
    <property type="term" value="P:RNA 3'-end processing"/>
    <property type="evidence" value="ECO:0007669"/>
    <property type="project" value="TreeGrafter"/>
</dbReference>
<feature type="region of interest" description="Disordered" evidence="1">
    <location>
        <begin position="68"/>
        <end position="122"/>
    </location>
</feature>
<dbReference type="PANTHER" id="PTHR23092:SF50">
    <property type="entry name" value="MTF2-LIKE C-TERMINAL DOMAIN-CONTAINING PROTEIN"/>
    <property type="match status" value="1"/>
</dbReference>
<feature type="compositionally biased region" description="Polar residues" evidence="1">
    <location>
        <begin position="81"/>
        <end position="92"/>
    </location>
</feature>
<dbReference type="Proteomes" id="UP000256690">
    <property type="component" value="Unassembled WGS sequence"/>
</dbReference>
<dbReference type="RefSeq" id="XP_026606707.1">
    <property type="nucleotide sequence ID" value="XM_026745841.1"/>
</dbReference>
<dbReference type="GO" id="GO:0031499">
    <property type="term" value="C:TRAMP complex"/>
    <property type="evidence" value="ECO:0007669"/>
    <property type="project" value="TreeGrafter"/>
</dbReference>
<feature type="compositionally biased region" description="Basic and acidic residues" evidence="1">
    <location>
        <begin position="68"/>
        <end position="80"/>
    </location>
</feature>
<organism evidence="2 3">
    <name type="scientific">Aspergillus mulundensis</name>
    <dbReference type="NCBI Taxonomy" id="1810919"/>
    <lineage>
        <taxon>Eukaryota</taxon>
        <taxon>Fungi</taxon>
        <taxon>Dikarya</taxon>
        <taxon>Ascomycota</taxon>
        <taxon>Pezizomycotina</taxon>
        <taxon>Eurotiomycetes</taxon>
        <taxon>Eurotiomycetidae</taxon>
        <taxon>Eurotiales</taxon>
        <taxon>Aspergillaceae</taxon>
        <taxon>Aspergillus</taxon>
        <taxon>Aspergillus subgen. Nidulantes</taxon>
    </lineage>
</organism>
<accession>A0A3D8SLJ8</accession>
<reference evidence="2 3" key="1">
    <citation type="journal article" date="2018" name="IMA Fungus">
        <title>IMA Genome-F 9: Draft genome sequence of Annulohypoxylon stygium, Aspergillus mulundensis, Berkeleyomyces basicola (syn. Thielaviopsis basicola), Ceratocystis smalleyi, two Cercospora beticola strains, Coleophoma cylindrospora, Fusarium fracticaudum, Phialophora cf. hyalina, and Morchella septimelata.</title>
        <authorList>
            <person name="Wingfield B.D."/>
            <person name="Bills G.F."/>
            <person name="Dong Y."/>
            <person name="Huang W."/>
            <person name="Nel W.J."/>
            <person name="Swalarsk-Parry B.S."/>
            <person name="Vaghefi N."/>
            <person name="Wilken P.M."/>
            <person name="An Z."/>
            <person name="de Beer Z.W."/>
            <person name="De Vos L."/>
            <person name="Chen L."/>
            <person name="Duong T.A."/>
            <person name="Gao Y."/>
            <person name="Hammerbacher A."/>
            <person name="Kikkert J.R."/>
            <person name="Li Y."/>
            <person name="Li H."/>
            <person name="Li K."/>
            <person name="Li Q."/>
            <person name="Liu X."/>
            <person name="Ma X."/>
            <person name="Naidoo K."/>
            <person name="Pethybridge S.J."/>
            <person name="Sun J."/>
            <person name="Steenkamp E.T."/>
            <person name="van der Nest M.A."/>
            <person name="van Wyk S."/>
            <person name="Wingfield M.J."/>
            <person name="Xiong C."/>
            <person name="Yue Q."/>
            <person name="Zhang X."/>
        </authorList>
    </citation>
    <scope>NUCLEOTIDE SEQUENCE [LARGE SCALE GENOMIC DNA]</scope>
    <source>
        <strain evidence="2 3">DSM 5745</strain>
    </source>
</reference>
<dbReference type="OrthoDB" id="273917at2759"/>
<dbReference type="InterPro" id="IPR045862">
    <property type="entry name" value="Trf4-like"/>
</dbReference>
<proteinExistence type="predicted"/>
<evidence type="ECO:0000313" key="3">
    <source>
        <dbReference type="Proteomes" id="UP000256690"/>
    </source>
</evidence>
<protein>
    <recommendedName>
        <fullName evidence="4">Polynucleotide adenylyltransferase</fullName>
    </recommendedName>
</protein>
<evidence type="ECO:0008006" key="4">
    <source>
        <dbReference type="Google" id="ProtNLM"/>
    </source>
</evidence>
<sequence length="525" mass="58907">MRFRLGNRAILSTPIAHRRSFHHVPALTNGPIIENSLEKTLEEHRLLNRRSLIRKVYARSDLEKLDRLTEPRKKAAKAETSESSNSKSQTQLSEKDTQSPAFQEKSESLTEHNPGSPAPKSIKFPFITWQVKKNKSARSKYGPSRDTTQRPWLAELDQTATYLDGISHLDAELHALEAYLTPTVREKEVASQVVSDVINLISRYAGSSKSIRVSRTGFTMSHSTLDLIIAVSDKEKATDDDVDKPNESYSAKKRRQRKILDLAQRSLGQSSIYGLQLEKRERTLKVLHRPSGLVLQITCAEDEHTALEYLRDFHAEYPTLRSLYIAIRLLLESKGLFGTENTINCNELQLLIAAVLKMNHGRLRRDALVGESFLTFLYTFGVQRDLSATGIAVDPPGFFTTQSVEDACAMYNPDDIPALLRGQRSLIKTKRNAMKRGNRPLGLKLLIQNPANFMTQAPGSCSRTVETQGAFRKTYSVLKSALDAWEARPNNSILSAALNANFEGFETRRVSILATHPDSCKKSIS</sequence>
<name>A0A3D8SLJ8_9EURO</name>
<evidence type="ECO:0000313" key="2">
    <source>
        <dbReference type="EMBL" id="RDW87183.1"/>
    </source>
</evidence>